<evidence type="ECO:0000313" key="1">
    <source>
        <dbReference type="EMBL" id="GIJ02716.1"/>
    </source>
</evidence>
<comment type="caution">
    <text evidence="1">The sequence shown here is derived from an EMBL/GenBank/DDBJ whole genome shotgun (WGS) entry which is preliminary data.</text>
</comment>
<keyword evidence="2" id="KW-1185">Reference proteome</keyword>
<organism evidence="1 2">
    <name type="scientific">Spirilliplanes yamanashiensis</name>
    <dbReference type="NCBI Taxonomy" id="42233"/>
    <lineage>
        <taxon>Bacteria</taxon>
        <taxon>Bacillati</taxon>
        <taxon>Actinomycetota</taxon>
        <taxon>Actinomycetes</taxon>
        <taxon>Micromonosporales</taxon>
        <taxon>Micromonosporaceae</taxon>
        <taxon>Spirilliplanes</taxon>
    </lineage>
</organism>
<reference evidence="1" key="1">
    <citation type="submission" date="2021-01" db="EMBL/GenBank/DDBJ databases">
        <title>Whole genome shotgun sequence of Spirilliplanes yamanashiensis NBRC 15828.</title>
        <authorList>
            <person name="Komaki H."/>
            <person name="Tamura T."/>
        </authorList>
    </citation>
    <scope>NUCLEOTIDE SEQUENCE</scope>
    <source>
        <strain evidence="1">NBRC 15828</strain>
    </source>
</reference>
<dbReference type="EMBL" id="BOOY01000014">
    <property type="protein sequence ID" value="GIJ02716.1"/>
    <property type="molecule type" value="Genomic_DNA"/>
</dbReference>
<name>A0A8J3Y6F1_9ACTN</name>
<dbReference type="Proteomes" id="UP000652013">
    <property type="component" value="Unassembled WGS sequence"/>
</dbReference>
<proteinExistence type="predicted"/>
<dbReference type="AlphaFoldDB" id="A0A8J3Y6F1"/>
<sequence>MSPTMSIIAKLRTSARNARNARAIDRALRSAPTQAMRDEILLISQRNSG</sequence>
<evidence type="ECO:0000313" key="2">
    <source>
        <dbReference type="Proteomes" id="UP000652013"/>
    </source>
</evidence>
<protein>
    <submittedName>
        <fullName evidence="1">Uncharacterized protein</fullName>
    </submittedName>
</protein>
<gene>
    <name evidence="1" type="ORF">Sya03_20680</name>
</gene>
<accession>A0A8J3Y6F1</accession>